<feature type="transmembrane region" description="Helical" evidence="8">
    <location>
        <begin position="60"/>
        <end position="84"/>
    </location>
</feature>
<evidence type="ECO:0000256" key="6">
    <source>
        <dbReference type="ARBA" id="ARBA00022989"/>
    </source>
</evidence>
<feature type="transmembrane region" description="Helical" evidence="8">
    <location>
        <begin position="214"/>
        <end position="232"/>
    </location>
</feature>
<evidence type="ECO:0000256" key="2">
    <source>
        <dbReference type="ARBA" id="ARBA00009773"/>
    </source>
</evidence>
<name>A0ABZ2C5R4_9PROT</name>
<evidence type="ECO:0000256" key="3">
    <source>
        <dbReference type="ARBA" id="ARBA00022448"/>
    </source>
</evidence>
<keyword evidence="10" id="KW-1185">Reference proteome</keyword>
<evidence type="ECO:0000256" key="7">
    <source>
        <dbReference type="ARBA" id="ARBA00023136"/>
    </source>
</evidence>
<keyword evidence="6 8" id="KW-1133">Transmembrane helix</keyword>
<dbReference type="PANTHER" id="PTHR21716:SF53">
    <property type="entry name" value="PERMEASE PERM-RELATED"/>
    <property type="match status" value="1"/>
</dbReference>
<evidence type="ECO:0000256" key="4">
    <source>
        <dbReference type="ARBA" id="ARBA00022475"/>
    </source>
</evidence>
<keyword evidence="3" id="KW-0813">Transport</keyword>
<gene>
    <name evidence="9" type="ORF">Bealeia1_01600</name>
</gene>
<feature type="transmembrane region" description="Helical" evidence="8">
    <location>
        <begin position="7"/>
        <end position="24"/>
    </location>
</feature>
<evidence type="ECO:0000256" key="8">
    <source>
        <dbReference type="SAM" id="Phobius"/>
    </source>
</evidence>
<dbReference type="PANTHER" id="PTHR21716">
    <property type="entry name" value="TRANSMEMBRANE PROTEIN"/>
    <property type="match status" value="1"/>
</dbReference>
<keyword evidence="4" id="KW-1003">Cell membrane</keyword>
<evidence type="ECO:0000256" key="1">
    <source>
        <dbReference type="ARBA" id="ARBA00004651"/>
    </source>
</evidence>
<dbReference type="Pfam" id="PF01594">
    <property type="entry name" value="AI-2E_transport"/>
    <property type="match status" value="1"/>
</dbReference>
<feature type="transmembrane region" description="Helical" evidence="8">
    <location>
        <begin position="238"/>
        <end position="262"/>
    </location>
</feature>
<evidence type="ECO:0000313" key="9">
    <source>
        <dbReference type="EMBL" id="WVX67398.1"/>
    </source>
</evidence>
<feature type="transmembrane region" description="Helical" evidence="8">
    <location>
        <begin position="139"/>
        <end position="172"/>
    </location>
</feature>
<dbReference type="InterPro" id="IPR002549">
    <property type="entry name" value="AI-2E-like"/>
</dbReference>
<dbReference type="EMBL" id="CP133270">
    <property type="protein sequence ID" value="WVX67398.1"/>
    <property type="molecule type" value="Genomic_DNA"/>
</dbReference>
<evidence type="ECO:0000313" key="10">
    <source>
        <dbReference type="Proteomes" id="UP001330434"/>
    </source>
</evidence>
<comment type="subcellular location">
    <subcellularLocation>
        <location evidence="1">Cell membrane</location>
        <topology evidence="1">Multi-pass membrane protein</topology>
    </subcellularLocation>
</comment>
<sequence length="367" mass="40439">MMLSDRARNKWLWIGIIGAFSLFIYEIRPILLPFITSFIVAYALSPLISKLEFYKINRGLGALLLVGAFFVFLATLLFMAIPFLQTELTFLVSKLPTYGNRLMTFLKPIIDDLAIYIKPTDLERLQSTASEYLMDIVRWLLRAIVSVLTSGLALANLISLIVITPIVSFYFLRDWNKMSGAIDSLLPLQNAPKIRNLLNEIDETIGGYARGQGLVCLTLGVYYATMLSIAGLDFSVMVGTIIGCVAFIPYVGAFIGFVLSLGIAFSQFNDWSSIGLVAGIFLVGQILEGYLLIPRFVGDRVGLHPVWVIFAILAGGVLYGFIGVLIALPMAAALGVVVRFSIQEYKTSLLYKGLTTVKSKKASEKTL</sequence>
<accession>A0ABZ2C5R4</accession>
<feature type="transmembrane region" description="Helical" evidence="8">
    <location>
        <begin position="30"/>
        <end position="48"/>
    </location>
</feature>
<proteinExistence type="inferred from homology"/>
<keyword evidence="5 8" id="KW-0812">Transmembrane</keyword>
<comment type="similarity">
    <text evidence="2">Belongs to the autoinducer-2 exporter (AI-2E) (TC 2.A.86) family.</text>
</comment>
<feature type="transmembrane region" description="Helical" evidence="8">
    <location>
        <begin position="305"/>
        <end position="338"/>
    </location>
</feature>
<evidence type="ECO:0000256" key="5">
    <source>
        <dbReference type="ARBA" id="ARBA00022692"/>
    </source>
</evidence>
<reference evidence="9 10" key="1">
    <citation type="journal article" date="2024" name="Environ. Microbiol.">
        <title>Novel evolutionary insights on the interactions of the Holosporales (Alphaproteobacteria) with eukaryotic hosts from comparative genomics.</title>
        <authorList>
            <person name="Giovannini M."/>
            <person name="Petroni G."/>
            <person name="Castelli M."/>
        </authorList>
    </citation>
    <scope>NUCLEOTIDE SEQUENCE [LARGE SCALE GENOMIC DNA]</scope>
    <source>
        <strain evidence="9 10">US_Bl 15I1</strain>
    </source>
</reference>
<protein>
    <submittedName>
        <fullName evidence="9">AI-2E family transporter</fullName>
    </submittedName>
</protein>
<organism evidence="9 10">
    <name type="scientific">Candidatus Bealeia paramacronuclearis</name>
    <dbReference type="NCBI Taxonomy" id="1921001"/>
    <lineage>
        <taxon>Bacteria</taxon>
        <taxon>Pseudomonadati</taxon>
        <taxon>Pseudomonadota</taxon>
        <taxon>Alphaproteobacteria</taxon>
        <taxon>Holosporales</taxon>
        <taxon>Holosporaceae</taxon>
        <taxon>Candidatus Bealeia</taxon>
    </lineage>
</organism>
<keyword evidence="7 8" id="KW-0472">Membrane</keyword>
<dbReference type="RefSeq" id="WP_331256156.1">
    <property type="nucleotide sequence ID" value="NZ_CP133270.1"/>
</dbReference>
<dbReference type="Proteomes" id="UP001330434">
    <property type="component" value="Chromosome"/>
</dbReference>
<feature type="transmembrane region" description="Helical" evidence="8">
    <location>
        <begin position="274"/>
        <end position="293"/>
    </location>
</feature>